<evidence type="ECO:0000256" key="1">
    <source>
        <dbReference type="SAM" id="MobiDB-lite"/>
    </source>
</evidence>
<keyword evidence="3" id="KW-1185">Reference proteome</keyword>
<feature type="region of interest" description="Disordered" evidence="1">
    <location>
        <begin position="369"/>
        <end position="390"/>
    </location>
</feature>
<dbReference type="EMBL" id="FN649748">
    <property type="protein sequence ID" value="CBJ48943.1"/>
    <property type="molecule type" value="Genomic_DNA"/>
</dbReference>
<dbReference type="EMBL" id="FN647705">
    <property type="protein sequence ID" value="CBJ48943.1"/>
    <property type="molecule type" value="Genomic_DNA"/>
</dbReference>
<evidence type="ECO:0000313" key="3">
    <source>
        <dbReference type="Proteomes" id="UP000002630"/>
    </source>
</evidence>
<evidence type="ECO:0000313" key="2">
    <source>
        <dbReference type="EMBL" id="CBJ48943.1"/>
    </source>
</evidence>
<gene>
    <name evidence="2" type="ORF">Esi_0102_0029</name>
</gene>
<dbReference type="AlphaFoldDB" id="D7FGV4"/>
<accession>D7FGV4</accession>
<feature type="region of interest" description="Disordered" evidence="1">
    <location>
        <begin position="651"/>
        <end position="691"/>
    </location>
</feature>
<dbReference type="Proteomes" id="UP000002630">
    <property type="component" value="Linkage Group LG23"/>
</dbReference>
<proteinExistence type="predicted"/>
<protein>
    <submittedName>
        <fullName evidence="2">Uncharacterized protein</fullName>
    </submittedName>
</protein>
<organism evidence="2 3">
    <name type="scientific">Ectocarpus siliculosus</name>
    <name type="common">Brown alga</name>
    <name type="synonym">Conferva siliculosa</name>
    <dbReference type="NCBI Taxonomy" id="2880"/>
    <lineage>
        <taxon>Eukaryota</taxon>
        <taxon>Sar</taxon>
        <taxon>Stramenopiles</taxon>
        <taxon>Ochrophyta</taxon>
        <taxon>PX clade</taxon>
        <taxon>Phaeophyceae</taxon>
        <taxon>Ectocarpales</taxon>
        <taxon>Ectocarpaceae</taxon>
        <taxon>Ectocarpus</taxon>
    </lineage>
</organism>
<feature type="compositionally biased region" description="Gly residues" evidence="1">
    <location>
        <begin position="529"/>
        <end position="542"/>
    </location>
</feature>
<sequence>MGQRWGVVVAVACSPSRVLLDQPLPVPQPQSGGAASEYVSVARALKVDASLAVAQDLSLGTAVAACMSLLVAAAVAAAGVNGDSGNEQDELAAAGFPKSLLPVDYSKAFSALQDDGDSPLDMVTALAQESLVILERVLTENTYHSESVGSGTPSDGTPSFAMAAPGSSGSAASAVVSGAAALLLRSAEAGGFVTGWPFVSGTSGSEVPSFALVAAALSSFPPRRLASDPSSRDPCAERLPALANSTLASLVRSGFPFNGDAASAPMAAAAAAAAAPPVWAGVPTAAGPIGGGGGGVVRPLADSLSPDDAYHLRQALVAAMSSQNPDEPVGGGGTAVEERRAAALGLLLSAVKEQPALVVVLFWAQPTPPRKAGATPNALSTPSPPTGDGETAAVVGGAALSGALLSVLKALSVELADGQRGLAGGSESLVMALELVLGLWHAEGVGRLGQAVFALATSEEFWVLLTSVLIQDLSWDTRSRHAGERGRRGATPSGGGGAGTRREADGAAVPHASLPRHCPRGNGDAAGKVSGGDGGDGGGGVEGSRAAAKAVEGFIRTNIEEYFGCWTSTYTLFSLDPRLAKTAKKLASDLGISLDDTLAVPTRESGGRAAALRLACEAANRNWSLAEAEAVVMRAFRVFVEVCVLRRQPGYQAAPAPAPPSSSSTQASGNPGGAGGSGGGGGDPGEVSPARTPVVVSRGGVAAGGGGGAGVFGAAGGGGAVVEPDRSDFLGDKRSFSMVKIAAHRLAGEKRKGWAVVNVVAEMCEALVSMLHHQLHEVVQKALEPRRSVVRRRDPGLGRLSRGVRGQMSSDACDVAHQFFRA</sequence>
<name>D7FGV4_ECTSI</name>
<feature type="compositionally biased region" description="Gly residues" evidence="1">
    <location>
        <begin position="670"/>
        <end position="684"/>
    </location>
</feature>
<feature type="region of interest" description="Disordered" evidence="1">
    <location>
        <begin position="480"/>
        <end position="543"/>
    </location>
</feature>
<dbReference type="OrthoDB" id="10488917at2759"/>
<reference evidence="2 3" key="1">
    <citation type="journal article" date="2010" name="Nature">
        <title>The Ectocarpus genome and the independent evolution of multicellularity in brown algae.</title>
        <authorList>
            <person name="Cock J.M."/>
            <person name="Sterck L."/>
            <person name="Rouze P."/>
            <person name="Scornet D."/>
            <person name="Allen A.E."/>
            <person name="Amoutzias G."/>
            <person name="Anthouard V."/>
            <person name="Artiguenave F."/>
            <person name="Aury J.M."/>
            <person name="Badger J.H."/>
            <person name="Beszteri B."/>
            <person name="Billiau K."/>
            <person name="Bonnet E."/>
            <person name="Bothwell J.H."/>
            <person name="Bowler C."/>
            <person name="Boyen C."/>
            <person name="Brownlee C."/>
            <person name="Carrano C.J."/>
            <person name="Charrier B."/>
            <person name="Cho G.Y."/>
            <person name="Coelho S.M."/>
            <person name="Collen J."/>
            <person name="Corre E."/>
            <person name="Da Silva C."/>
            <person name="Delage L."/>
            <person name="Delaroque N."/>
            <person name="Dittami S.M."/>
            <person name="Doulbeau S."/>
            <person name="Elias M."/>
            <person name="Farnham G."/>
            <person name="Gachon C.M."/>
            <person name="Gschloessl B."/>
            <person name="Heesch S."/>
            <person name="Jabbari K."/>
            <person name="Jubin C."/>
            <person name="Kawai H."/>
            <person name="Kimura K."/>
            <person name="Kloareg B."/>
            <person name="Kupper F.C."/>
            <person name="Lang D."/>
            <person name="Le Bail A."/>
            <person name="Leblanc C."/>
            <person name="Lerouge P."/>
            <person name="Lohr M."/>
            <person name="Lopez P.J."/>
            <person name="Martens C."/>
            <person name="Maumus F."/>
            <person name="Michel G."/>
            <person name="Miranda-Saavedra D."/>
            <person name="Morales J."/>
            <person name="Moreau H."/>
            <person name="Motomura T."/>
            <person name="Nagasato C."/>
            <person name="Napoli C.A."/>
            <person name="Nelson D.R."/>
            <person name="Nyvall-Collen P."/>
            <person name="Peters A.F."/>
            <person name="Pommier C."/>
            <person name="Potin P."/>
            <person name="Poulain J."/>
            <person name="Quesneville H."/>
            <person name="Read B."/>
            <person name="Rensing S.A."/>
            <person name="Ritter A."/>
            <person name="Rousvoal S."/>
            <person name="Samanta M."/>
            <person name="Samson G."/>
            <person name="Schroeder D.C."/>
            <person name="Segurens B."/>
            <person name="Strittmatter M."/>
            <person name="Tonon T."/>
            <person name="Tregear J.W."/>
            <person name="Valentin K."/>
            <person name="von Dassow P."/>
            <person name="Yamagishi T."/>
            <person name="Van de Peer Y."/>
            <person name="Wincker P."/>
        </authorList>
    </citation>
    <scope>NUCLEOTIDE SEQUENCE [LARGE SCALE GENOMIC DNA]</scope>
    <source>
        <strain evidence="3">Ec32 / CCAP1310/4</strain>
    </source>
</reference>
<dbReference type="InParanoid" id="D7FGV4"/>